<dbReference type="InterPro" id="IPR021916">
    <property type="entry name" value="DUF3527"/>
</dbReference>
<reference evidence="2 3" key="1">
    <citation type="journal article" date="2019" name="Nat. Plants">
        <title>Genome sequencing of Musa balbisiana reveals subgenome evolution and function divergence in polyploid bananas.</title>
        <authorList>
            <person name="Yao X."/>
        </authorList>
    </citation>
    <scope>NUCLEOTIDE SEQUENCE [LARGE SCALE GENOMIC DNA]</scope>
    <source>
        <strain evidence="3">cv. DH-PKW</strain>
        <tissue evidence="2">Leaves</tissue>
    </source>
</reference>
<feature type="region of interest" description="Disordered" evidence="1">
    <location>
        <begin position="64"/>
        <end position="100"/>
    </location>
</feature>
<feature type="region of interest" description="Disordered" evidence="1">
    <location>
        <begin position="431"/>
        <end position="517"/>
    </location>
</feature>
<sequence>MPSETPAAQAMDDRMIEMLFSQHEKRCSLQNNSSRLSNERFLFLSGIKNVDLLEKVGALKTEKLPRQTAKDRQGVKKNSVSSSLGNSQKPWPSRKGPGFDEPVMNMSNVPFYLQRLEEGDNIHGKALNFGVLDWGRLERWTNHQKCVTDVGGGHSACNITQSSAYATFGSFNQSRKTISSPLSRGKKSPVFPHKRNPVTGSRSVMYEGEDSEHLQGIRSSSISSTKFPTQNDNGDFVPSAKLLGNKHDKGNSKDSDLKAISGEVCLPRHSAASRSRYKIDTATVTATSTGVAKDQNGSSMKAEKCIDNGHSQSLDSNFPQISQDCKGISDYLQENVDSGCLSSDSPLTADDWLTEGNSYNHSVNLAEDVKIIHQYLHVPRACPLPCTIQNDEPDISCTVLLEGVAPTDKLVCGNRENDLFSKGTCEQLEVNTTEGSTKSEKKMVSAAGRESSNRPLSADLKSKSKSSSLREGSSEEQIDSVSHLFNSHGDQATRKNKGRQSPLRRILDPILKPKNNLRSTGPIAALSSSHRSCELNTTDKSNHGVHKPSSVDSTCQVRRNMITSNQLSNNDKGTQKDEKHVAPMKQALLQVAWKNGLPLFMLSSCDSEVFAAAITMRSIISNYNDLECIYKIFSVNGSKKKSMFWSSPGNKGKKHQLISNVVGQLKVSLRNFRSHEGDSSHVMREFVLLGADQATVDSSAMSELAAIVVKVPPPVEKSNTPTRACHSNCRANLSTRNVSVSNDEKRLQTDQHNDYLCQSGISVMLPSGVHGLSTDGEPSPLIERWRSGGACDCGGWDEGCSLVVLTDKSRKCNTFGSDQDCQTTDGTHRSELFIQGGSQEKRLAFSIVSFREGLYTVEFLSSISMLQSFAICMAVLHGRKTDSPSTEPKILQEHIVNDQSGKAPAGAQGGDPNSYVPNHPPVSPVGRA</sequence>
<protein>
    <submittedName>
        <fullName evidence="2">Uncharacterized protein</fullName>
    </submittedName>
</protein>
<dbReference type="AlphaFoldDB" id="A0A4V4H4V6"/>
<dbReference type="EMBL" id="PYDT01000008">
    <property type="protein sequence ID" value="THU53586.1"/>
    <property type="molecule type" value="Genomic_DNA"/>
</dbReference>
<feature type="compositionally biased region" description="Polar residues" evidence="1">
    <location>
        <begin position="479"/>
        <end position="490"/>
    </location>
</feature>
<proteinExistence type="predicted"/>
<accession>A0A4V4H4V6</accession>
<dbReference type="PANTHER" id="PTHR31390">
    <property type="entry name" value="EXPRESSED PROTEIN"/>
    <property type="match status" value="1"/>
</dbReference>
<name>A0A4V4H4V6_MUSBA</name>
<gene>
    <name evidence="2" type="ORF">C4D60_Mb10t15980</name>
</gene>
<keyword evidence="3" id="KW-1185">Reference proteome</keyword>
<dbReference type="PANTHER" id="PTHR31390:SF12">
    <property type="entry name" value="PUTATIVE (DUF3527)-RELATED"/>
    <property type="match status" value="1"/>
</dbReference>
<evidence type="ECO:0000313" key="3">
    <source>
        <dbReference type="Proteomes" id="UP000317650"/>
    </source>
</evidence>
<feature type="region of interest" description="Disordered" evidence="1">
    <location>
        <begin position="894"/>
        <end position="928"/>
    </location>
</feature>
<comment type="caution">
    <text evidence="2">The sequence shown here is derived from an EMBL/GenBank/DDBJ whole genome shotgun (WGS) entry which is preliminary data.</text>
</comment>
<dbReference type="Proteomes" id="UP000317650">
    <property type="component" value="Chromosome 10"/>
</dbReference>
<feature type="compositionally biased region" description="Polar residues" evidence="1">
    <location>
        <begin position="76"/>
        <end position="90"/>
    </location>
</feature>
<feature type="compositionally biased region" description="Basic residues" evidence="1">
    <location>
        <begin position="184"/>
        <end position="196"/>
    </location>
</feature>
<dbReference type="STRING" id="52838.A0A4V4H4V6"/>
<feature type="compositionally biased region" description="Basic and acidic residues" evidence="1">
    <location>
        <begin position="64"/>
        <end position="74"/>
    </location>
</feature>
<evidence type="ECO:0000313" key="2">
    <source>
        <dbReference type="EMBL" id="THU53586.1"/>
    </source>
</evidence>
<feature type="region of interest" description="Disordered" evidence="1">
    <location>
        <begin position="177"/>
        <end position="201"/>
    </location>
</feature>
<feature type="compositionally biased region" description="Pro residues" evidence="1">
    <location>
        <begin position="918"/>
        <end position="928"/>
    </location>
</feature>
<evidence type="ECO:0000256" key="1">
    <source>
        <dbReference type="SAM" id="MobiDB-lite"/>
    </source>
</evidence>
<organism evidence="2 3">
    <name type="scientific">Musa balbisiana</name>
    <name type="common">Banana</name>
    <dbReference type="NCBI Taxonomy" id="52838"/>
    <lineage>
        <taxon>Eukaryota</taxon>
        <taxon>Viridiplantae</taxon>
        <taxon>Streptophyta</taxon>
        <taxon>Embryophyta</taxon>
        <taxon>Tracheophyta</taxon>
        <taxon>Spermatophyta</taxon>
        <taxon>Magnoliopsida</taxon>
        <taxon>Liliopsida</taxon>
        <taxon>Zingiberales</taxon>
        <taxon>Musaceae</taxon>
        <taxon>Musa</taxon>
    </lineage>
</organism>
<dbReference type="Pfam" id="PF12043">
    <property type="entry name" value="DUF3527"/>
    <property type="match status" value="1"/>
</dbReference>